<dbReference type="OrthoDB" id="8778534at2"/>
<dbReference type="RefSeq" id="WP_143085948.1">
    <property type="nucleotide sequence ID" value="NZ_FOVE01000002.1"/>
</dbReference>
<dbReference type="EMBL" id="FOVE01000002">
    <property type="protein sequence ID" value="SFN03913.1"/>
    <property type="molecule type" value="Genomic_DNA"/>
</dbReference>
<organism evidence="1 2">
    <name type="scientific">Formivibrio citricus</name>
    <dbReference type="NCBI Taxonomy" id="83765"/>
    <lineage>
        <taxon>Bacteria</taxon>
        <taxon>Pseudomonadati</taxon>
        <taxon>Pseudomonadota</taxon>
        <taxon>Betaproteobacteria</taxon>
        <taxon>Neisseriales</taxon>
        <taxon>Chitinibacteraceae</taxon>
        <taxon>Formivibrio</taxon>
    </lineage>
</organism>
<name>A0A1I4VRW6_9NEIS</name>
<evidence type="ECO:0000313" key="2">
    <source>
        <dbReference type="Proteomes" id="UP000242869"/>
    </source>
</evidence>
<accession>A0A1I4VRW6</accession>
<protein>
    <submittedName>
        <fullName evidence="1">Uncharacterized protein</fullName>
    </submittedName>
</protein>
<evidence type="ECO:0000313" key="1">
    <source>
        <dbReference type="EMBL" id="SFN03913.1"/>
    </source>
</evidence>
<sequence>MAVRLRYLPLSALTPGMALGRPLVITDRGRITLRLPAGHLLTEPGLEQLLAHHAEYACVEVEDPRTDEARQADEEKQEARLREIFRFADPDSPEIAAFFNALLAYRKL</sequence>
<dbReference type="AlphaFoldDB" id="A0A1I4VRW6"/>
<reference evidence="2" key="1">
    <citation type="submission" date="2016-10" db="EMBL/GenBank/DDBJ databases">
        <authorList>
            <person name="Varghese N."/>
            <person name="Submissions S."/>
        </authorList>
    </citation>
    <scope>NUCLEOTIDE SEQUENCE [LARGE SCALE GENOMIC DNA]</scope>
    <source>
        <strain evidence="2">DSM 6150</strain>
    </source>
</reference>
<keyword evidence="2" id="KW-1185">Reference proteome</keyword>
<dbReference type="STRING" id="83765.SAMN05660284_00349"/>
<gene>
    <name evidence="1" type="ORF">SAMN05660284_00349</name>
</gene>
<dbReference type="Proteomes" id="UP000242869">
    <property type="component" value="Unassembled WGS sequence"/>
</dbReference>
<proteinExistence type="predicted"/>